<name>A0ABV2L6D5_9HYPH</name>
<evidence type="ECO:0008006" key="3">
    <source>
        <dbReference type="Google" id="ProtNLM"/>
    </source>
</evidence>
<organism evidence="1 2">
    <name type="scientific">Methylobacterium goesingense</name>
    <dbReference type="NCBI Taxonomy" id="243690"/>
    <lineage>
        <taxon>Bacteria</taxon>
        <taxon>Pseudomonadati</taxon>
        <taxon>Pseudomonadota</taxon>
        <taxon>Alphaproteobacteria</taxon>
        <taxon>Hyphomicrobiales</taxon>
        <taxon>Methylobacteriaceae</taxon>
        <taxon>Methylobacterium</taxon>
    </lineage>
</organism>
<reference evidence="1 2" key="1">
    <citation type="submission" date="2024-06" db="EMBL/GenBank/DDBJ databases">
        <title>Genomic Encyclopedia of Type Strains, Phase IV (KMG-IV): sequencing the most valuable type-strain genomes for metagenomic binning, comparative biology and taxonomic classification.</title>
        <authorList>
            <person name="Goeker M."/>
        </authorList>
    </citation>
    <scope>NUCLEOTIDE SEQUENCE [LARGE SCALE GENOMIC DNA]</scope>
    <source>
        <strain evidence="1 2">DSM 21331</strain>
    </source>
</reference>
<dbReference type="Proteomes" id="UP001549145">
    <property type="component" value="Unassembled WGS sequence"/>
</dbReference>
<dbReference type="RefSeq" id="WP_055945825.1">
    <property type="nucleotide sequence ID" value="NZ_BPQL01000017.1"/>
</dbReference>
<dbReference type="EMBL" id="JBEPMM010000008">
    <property type="protein sequence ID" value="MET3693400.1"/>
    <property type="molecule type" value="Genomic_DNA"/>
</dbReference>
<evidence type="ECO:0000313" key="1">
    <source>
        <dbReference type="EMBL" id="MET3693400.1"/>
    </source>
</evidence>
<keyword evidence="2" id="KW-1185">Reference proteome</keyword>
<proteinExistence type="predicted"/>
<sequence>MSLIGRIVTKLLGNEDRPVVRDDRNYDSGTPLGRLVTKILRK</sequence>
<protein>
    <recommendedName>
        <fullName evidence="3">TFIIS helical bundle-like domain containing protein</fullName>
    </recommendedName>
</protein>
<evidence type="ECO:0000313" key="2">
    <source>
        <dbReference type="Proteomes" id="UP001549145"/>
    </source>
</evidence>
<gene>
    <name evidence="1" type="ORF">ABID43_002950</name>
</gene>
<comment type="caution">
    <text evidence="1">The sequence shown here is derived from an EMBL/GenBank/DDBJ whole genome shotgun (WGS) entry which is preliminary data.</text>
</comment>
<accession>A0ABV2L6D5</accession>